<evidence type="ECO:0000313" key="1">
    <source>
        <dbReference type="EMBL" id="KAJ9101879.1"/>
    </source>
</evidence>
<name>A0ACC2VSE5_9TREE</name>
<dbReference type="EMBL" id="JASBWT010000009">
    <property type="protein sequence ID" value="KAJ9101879.1"/>
    <property type="molecule type" value="Genomic_DNA"/>
</dbReference>
<sequence>MSLTGGEQTVAGSWQTSFDPPSIQRGNESRDSAGDPQERTFKLSTQAEASELGGSVTGSSMKGSDLTAQQSRYEQLAKRAEVLHGQGDDNRGPAPADPGHAKGDTQTADQSGLKEEDHLAKPSPSGPKLIPERIEWDDNGVRIEKPTPVADNDKTWGTPKAVTPGSMSRGPVGLDIVGHRSNRRKWLEKRVPPVAPGDSGEKGDSDVSPNPHHPYTNGSQSMMEKRKKHYQEQSQPSSSSPDSPTVDKDPLGWVTFGKFREDENGWTDVSQFFGETDTEEDDV</sequence>
<reference evidence="1" key="1">
    <citation type="submission" date="2023-04" db="EMBL/GenBank/DDBJ databases">
        <title>Draft Genome sequencing of Naganishia species isolated from polar environments using Oxford Nanopore Technology.</title>
        <authorList>
            <person name="Leo P."/>
            <person name="Venkateswaran K."/>
        </authorList>
    </citation>
    <scope>NUCLEOTIDE SEQUENCE</scope>
    <source>
        <strain evidence="1">MNA-CCFEE 5423</strain>
    </source>
</reference>
<keyword evidence="2" id="KW-1185">Reference proteome</keyword>
<organism evidence="1 2">
    <name type="scientific">Naganishia friedmannii</name>
    <dbReference type="NCBI Taxonomy" id="89922"/>
    <lineage>
        <taxon>Eukaryota</taxon>
        <taxon>Fungi</taxon>
        <taxon>Dikarya</taxon>
        <taxon>Basidiomycota</taxon>
        <taxon>Agaricomycotina</taxon>
        <taxon>Tremellomycetes</taxon>
        <taxon>Filobasidiales</taxon>
        <taxon>Filobasidiaceae</taxon>
        <taxon>Naganishia</taxon>
    </lineage>
</organism>
<accession>A0ACC2VSE5</accession>
<protein>
    <submittedName>
        <fullName evidence="1">Uncharacterized protein</fullName>
    </submittedName>
</protein>
<comment type="caution">
    <text evidence="1">The sequence shown here is derived from an EMBL/GenBank/DDBJ whole genome shotgun (WGS) entry which is preliminary data.</text>
</comment>
<proteinExistence type="predicted"/>
<dbReference type="Proteomes" id="UP001227268">
    <property type="component" value="Unassembled WGS sequence"/>
</dbReference>
<evidence type="ECO:0000313" key="2">
    <source>
        <dbReference type="Proteomes" id="UP001227268"/>
    </source>
</evidence>
<gene>
    <name evidence="1" type="ORF">QFC21_003219</name>
</gene>